<dbReference type="InterPro" id="IPR009044">
    <property type="entry name" value="ssDNA-bd_transcriptional_reg"/>
</dbReference>
<name>A0A9W7FV69_9STRA</name>
<evidence type="ECO:0000313" key="3">
    <source>
        <dbReference type="EMBL" id="GMI19371.1"/>
    </source>
</evidence>
<feature type="domain" description="Transcriptional coactivator p15 (PC4) C-terminal" evidence="2">
    <location>
        <begin position="66"/>
        <end position="93"/>
    </location>
</feature>
<dbReference type="AlphaFoldDB" id="A0A9W7FV69"/>
<dbReference type="Pfam" id="PF02229">
    <property type="entry name" value="PC4"/>
    <property type="match status" value="1"/>
</dbReference>
<keyword evidence="4" id="KW-1185">Reference proteome</keyword>
<proteinExistence type="predicted"/>
<feature type="region of interest" description="Disordered" evidence="1">
    <location>
        <begin position="23"/>
        <end position="53"/>
    </location>
</feature>
<dbReference type="GO" id="GO:0003677">
    <property type="term" value="F:DNA binding"/>
    <property type="evidence" value="ECO:0007669"/>
    <property type="project" value="InterPro"/>
</dbReference>
<dbReference type="OrthoDB" id="2505440at2759"/>
<protein>
    <recommendedName>
        <fullName evidence="2">Transcriptional coactivator p15 (PC4) C-terminal domain-containing protein</fullName>
    </recommendedName>
</protein>
<comment type="caution">
    <text evidence="3">The sequence shown here is derived from an EMBL/GenBank/DDBJ whole genome shotgun (WGS) entry which is preliminary data.</text>
</comment>
<evidence type="ECO:0000259" key="2">
    <source>
        <dbReference type="Pfam" id="PF02229"/>
    </source>
</evidence>
<dbReference type="SUPFAM" id="SSF54447">
    <property type="entry name" value="ssDNA-binding transcriptional regulator domain"/>
    <property type="match status" value="1"/>
</dbReference>
<dbReference type="Proteomes" id="UP001165065">
    <property type="component" value="Unassembled WGS sequence"/>
</dbReference>
<accession>A0A9W7FV69</accession>
<organism evidence="3 4">
    <name type="scientific">Triparma columacea</name>
    <dbReference type="NCBI Taxonomy" id="722753"/>
    <lineage>
        <taxon>Eukaryota</taxon>
        <taxon>Sar</taxon>
        <taxon>Stramenopiles</taxon>
        <taxon>Ochrophyta</taxon>
        <taxon>Bolidophyceae</taxon>
        <taxon>Parmales</taxon>
        <taxon>Triparmaceae</taxon>
        <taxon>Triparma</taxon>
    </lineage>
</organism>
<feature type="compositionally biased region" description="Basic and acidic residues" evidence="1">
    <location>
        <begin position="29"/>
        <end position="47"/>
    </location>
</feature>
<dbReference type="Gene3D" id="2.30.31.10">
    <property type="entry name" value="Transcriptional Coactivator Pc4, Chain A"/>
    <property type="match status" value="1"/>
</dbReference>
<sequence length="93" mass="10501">MATMQEKEEAIVLASIENEIVEATPEAGRPVEENSEEKKRAATEEVSHSSSWEKVGSDLSMDISANGKRKMRVSTFKGRKLVHLREYYEKDGE</sequence>
<evidence type="ECO:0000313" key="4">
    <source>
        <dbReference type="Proteomes" id="UP001165065"/>
    </source>
</evidence>
<reference evidence="4" key="1">
    <citation type="journal article" date="2023" name="Commun. Biol.">
        <title>Genome analysis of Parmales, the sister group of diatoms, reveals the evolutionary specialization of diatoms from phago-mixotrophs to photoautotrophs.</title>
        <authorList>
            <person name="Ban H."/>
            <person name="Sato S."/>
            <person name="Yoshikawa S."/>
            <person name="Yamada K."/>
            <person name="Nakamura Y."/>
            <person name="Ichinomiya M."/>
            <person name="Sato N."/>
            <person name="Blanc-Mathieu R."/>
            <person name="Endo H."/>
            <person name="Kuwata A."/>
            <person name="Ogata H."/>
        </authorList>
    </citation>
    <scope>NUCLEOTIDE SEQUENCE [LARGE SCALE GENOMIC DNA]</scope>
</reference>
<evidence type="ECO:0000256" key="1">
    <source>
        <dbReference type="SAM" id="MobiDB-lite"/>
    </source>
</evidence>
<feature type="non-terminal residue" evidence="3">
    <location>
        <position position="1"/>
    </location>
</feature>
<dbReference type="GO" id="GO:0006355">
    <property type="term" value="P:regulation of DNA-templated transcription"/>
    <property type="evidence" value="ECO:0007669"/>
    <property type="project" value="InterPro"/>
</dbReference>
<gene>
    <name evidence="3" type="ORF">TrCOL_g11314</name>
</gene>
<dbReference type="EMBL" id="BRYA01001767">
    <property type="protein sequence ID" value="GMI19371.1"/>
    <property type="molecule type" value="Genomic_DNA"/>
</dbReference>
<dbReference type="InterPro" id="IPR003173">
    <property type="entry name" value="PC4_C"/>
</dbReference>